<dbReference type="SMART" id="SM00507">
    <property type="entry name" value="HNHc"/>
    <property type="match status" value="1"/>
</dbReference>
<evidence type="ECO:0000313" key="4">
    <source>
        <dbReference type="Proteomes" id="UP001501407"/>
    </source>
</evidence>
<sequence>MPPAMRLTDAVARVAQRLGADGIGVERLDDDQLLELLSDTTEARKALELVMASASAEVSRRSGRDRGYGGLAQRKGMRTGTALVQQITGLARGDVARAVRAGEELAPPVPVPAEPVRPGADAAPRAAIAPPPDVPEWLQLVRGALAAGALSQAQFHAIRSGLGEPPVERYPELDPEFLPQAWSRAVRLLLDEAATLAVEDLRNQARIARDRLDPVGVTLRFEERFAARSFRRWIDESGQHHAHILFDDEAGAWVDALLQAALRPRRGPRFVGSGAAEKAREAEADDRTNEQLQYDTIMAVLRTGADADPQQAFGDRQPGVRILVESGAISSIGQRGEARVTGVGHLEDGGHALPGGVVEARLCDAGAIPVVWDADGRPLDVGRELRLFSRKQRIAIAARDGGCMWPSCSAPISQCEYHHIDHWWDHQGRTDVDDGVPLCRNCHLRLHNQRWRITRDRDPVGAADTYWLHPPPDPVTGEIGDPVMLRSKSPRRFGAA</sequence>
<organism evidence="3 4">
    <name type="scientific">Microbacterium yannicii</name>
    <dbReference type="NCBI Taxonomy" id="671622"/>
    <lineage>
        <taxon>Bacteria</taxon>
        <taxon>Bacillati</taxon>
        <taxon>Actinomycetota</taxon>
        <taxon>Actinomycetes</taxon>
        <taxon>Micrococcales</taxon>
        <taxon>Microbacteriaceae</taxon>
        <taxon>Microbacterium</taxon>
    </lineage>
</organism>
<comment type="caution">
    <text evidence="3">The sequence shown here is derived from an EMBL/GenBank/DDBJ whole genome shotgun (WGS) entry which is preliminary data.</text>
</comment>
<evidence type="ECO:0000313" key="3">
    <source>
        <dbReference type="EMBL" id="GAA5085363.1"/>
    </source>
</evidence>
<dbReference type="InterPro" id="IPR003615">
    <property type="entry name" value="HNH_nuc"/>
</dbReference>
<protein>
    <recommendedName>
        <fullName evidence="2">HNH nuclease domain-containing protein</fullName>
    </recommendedName>
</protein>
<dbReference type="InterPro" id="IPR002711">
    <property type="entry name" value="HNH"/>
</dbReference>
<dbReference type="Proteomes" id="UP001501407">
    <property type="component" value="Unassembled WGS sequence"/>
</dbReference>
<accession>A0ABP9LTV5</accession>
<name>A0ABP9LTV5_9MICO</name>
<proteinExistence type="inferred from homology"/>
<dbReference type="InterPro" id="IPR003870">
    <property type="entry name" value="DUF222"/>
</dbReference>
<gene>
    <name evidence="3" type="ORF">GCM10025760_04170</name>
</gene>
<reference evidence="4" key="1">
    <citation type="journal article" date="2019" name="Int. J. Syst. Evol. Microbiol.">
        <title>The Global Catalogue of Microorganisms (GCM) 10K type strain sequencing project: providing services to taxonomists for standard genome sequencing and annotation.</title>
        <authorList>
            <consortium name="The Broad Institute Genomics Platform"/>
            <consortium name="The Broad Institute Genome Sequencing Center for Infectious Disease"/>
            <person name="Wu L."/>
            <person name="Ma J."/>
        </authorList>
    </citation>
    <scope>NUCLEOTIDE SEQUENCE [LARGE SCALE GENOMIC DNA]</scope>
    <source>
        <strain evidence="4">JCM 18959</strain>
    </source>
</reference>
<dbReference type="EMBL" id="BAABKZ010000001">
    <property type="protein sequence ID" value="GAA5085363.1"/>
    <property type="molecule type" value="Genomic_DNA"/>
</dbReference>
<feature type="domain" description="HNH nuclease" evidence="2">
    <location>
        <begin position="391"/>
        <end position="444"/>
    </location>
</feature>
<dbReference type="CDD" id="cd00085">
    <property type="entry name" value="HNHc"/>
    <property type="match status" value="1"/>
</dbReference>
<dbReference type="Pfam" id="PF01844">
    <property type="entry name" value="HNH"/>
    <property type="match status" value="1"/>
</dbReference>
<comment type="similarity">
    <text evidence="1">Belongs to the Rv1128c/1148c/1588c/1702c/1945/3466 family.</text>
</comment>
<evidence type="ECO:0000259" key="2">
    <source>
        <dbReference type="SMART" id="SM00507"/>
    </source>
</evidence>
<dbReference type="Pfam" id="PF02720">
    <property type="entry name" value="DUF222"/>
    <property type="match status" value="1"/>
</dbReference>
<keyword evidence="4" id="KW-1185">Reference proteome</keyword>
<evidence type="ECO:0000256" key="1">
    <source>
        <dbReference type="ARBA" id="ARBA00023450"/>
    </source>
</evidence>